<dbReference type="SUPFAM" id="SSF53335">
    <property type="entry name" value="S-adenosyl-L-methionine-dependent methyltransferases"/>
    <property type="match status" value="1"/>
</dbReference>
<evidence type="ECO:0000256" key="3">
    <source>
        <dbReference type="ARBA" id="ARBA00048132"/>
    </source>
</evidence>
<sequence>MPWSAAAFLAVLFRQRVLLSCRLGSMIGSMKAHDIIIIGGGAAGLSAAELLGRSRRDVLVIDSAAPRNRFAPNMHGVLGHDGLPPLELLEKGRAELERYGVKVTTGSIESVTEVVRGLKVTLADGTVEHARAVLVASGIDDVLPDIPGLAEHWGDTVFQCPYCHGWEHSDQRIGVLASSPMLFQYAQLVRNWTDDLTVFVTGTDVAAQLDDTTRQRFDARGISVVTSPVAEIVSTDGALTGVRTEDGAVHTIDAIGLHPQARPRDAFLAPLDLDRADVPGIGSFLTVDAFGQTSHPRVWATGNVIDPRLNVPASMGQASMTAGMLNTTLVNEDTDNAVHALTMPTSHDAWPDVADDGFWETTYAQSPPRWSGRPNPSLVRVLTEELGGSRGRAVDIGSGEGADAIWLAQQGWDALGVEVSATAAQRSRDAATTAGVDGVRFTDTGVLGLLESADRENFDLVTASYLHAPSQGRRENLLATAGRLVAPGGHFFILSHILTGTDPDITSQSQDTVPPAELAALGLDTAHWTVVRGRTITRTVLAPDGTVTAMPDRAVLLQRR</sequence>
<dbReference type="InterPro" id="IPR036188">
    <property type="entry name" value="FAD/NAD-bd_sf"/>
</dbReference>
<dbReference type="Gene3D" id="3.40.50.150">
    <property type="entry name" value="Vaccinia Virus protein VP39"/>
    <property type="match status" value="1"/>
</dbReference>
<dbReference type="STRING" id="1404245.CGLY_01920"/>
<dbReference type="CDD" id="cd02440">
    <property type="entry name" value="AdoMet_MTases"/>
    <property type="match status" value="1"/>
</dbReference>
<dbReference type="eggNOG" id="COG0492">
    <property type="taxonomic scope" value="Bacteria"/>
</dbReference>
<keyword evidence="2" id="KW-0560">Oxidoreductase</keyword>
<dbReference type="Pfam" id="PF13649">
    <property type="entry name" value="Methyltransf_25"/>
    <property type="match status" value="1"/>
</dbReference>
<evidence type="ECO:0000259" key="4">
    <source>
        <dbReference type="Pfam" id="PF07992"/>
    </source>
</evidence>
<evidence type="ECO:0000313" key="7">
    <source>
        <dbReference type="Proteomes" id="UP000023703"/>
    </source>
</evidence>
<dbReference type="InterPro" id="IPR050097">
    <property type="entry name" value="Ferredoxin-NADP_redctase_2"/>
</dbReference>
<dbReference type="PRINTS" id="PR00469">
    <property type="entry name" value="PNDRDTASEII"/>
</dbReference>
<name>X5DQA6_9CORY</name>
<feature type="domain" description="FAD/NAD(P)-binding" evidence="4">
    <location>
        <begin position="33"/>
        <end position="310"/>
    </location>
</feature>
<keyword evidence="1" id="KW-0285">Flavoprotein</keyword>
<dbReference type="PANTHER" id="PTHR48105">
    <property type="entry name" value="THIOREDOXIN REDUCTASE 1-RELATED-RELATED"/>
    <property type="match status" value="1"/>
</dbReference>
<dbReference type="InterPro" id="IPR041698">
    <property type="entry name" value="Methyltransf_25"/>
</dbReference>
<evidence type="ECO:0000256" key="1">
    <source>
        <dbReference type="ARBA" id="ARBA00022630"/>
    </source>
</evidence>
<dbReference type="eggNOG" id="COG2227">
    <property type="taxonomic scope" value="Bacteria"/>
</dbReference>
<dbReference type="Proteomes" id="UP000023703">
    <property type="component" value="Chromosome"/>
</dbReference>
<dbReference type="InterPro" id="IPR023753">
    <property type="entry name" value="FAD/NAD-binding_dom"/>
</dbReference>
<gene>
    <name evidence="6" type="ORF">CGLY_01920</name>
</gene>
<dbReference type="Gene3D" id="3.50.50.60">
    <property type="entry name" value="FAD/NAD(P)-binding domain"/>
    <property type="match status" value="2"/>
</dbReference>
<reference evidence="6 7" key="1">
    <citation type="journal article" date="2015" name="Int. J. Syst. Evol. Microbiol.">
        <title>Revisiting Corynebacterium glyciniphilum (ex Kubota et al., 1972) sp. nov., nom. rev., isolated from putrefied banana.</title>
        <authorList>
            <person name="Al-Dilaimi A."/>
            <person name="Bednarz H."/>
            <person name="Lomker A."/>
            <person name="Niehaus K."/>
            <person name="Kalinowski J."/>
            <person name="Ruckert C."/>
        </authorList>
    </citation>
    <scope>NUCLEOTIDE SEQUENCE [LARGE SCALE GENOMIC DNA]</scope>
    <source>
        <strain evidence="6">AJ 3170</strain>
    </source>
</reference>
<dbReference type="HOGENOM" id="CLU_036703_0_0_11"/>
<evidence type="ECO:0000259" key="5">
    <source>
        <dbReference type="Pfam" id="PF13649"/>
    </source>
</evidence>
<dbReference type="AlphaFoldDB" id="X5DQA6"/>
<dbReference type="PRINTS" id="PR00368">
    <property type="entry name" value="FADPNR"/>
</dbReference>
<organism evidence="6 7">
    <name type="scientific">Corynebacterium glyciniphilum AJ 3170</name>
    <dbReference type="NCBI Taxonomy" id="1404245"/>
    <lineage>
        <taxon>Bacteria</taxon>
        <taxon>Bacillati</taxon>
        <taxon>Actinomycetota</taxon>
        <taxon>Actinomycetes</taxon>
        <taxon>Mycobacteriales</taxon>
        <taxon>Corynebacteriaceae</taxon>
        <taxon>Corynebacterium</taxon>
    </lineage>
</organism>
<dbReference type="EMBL" id="CP006842">
    <property type="protein sequence ID" value="AHW62832.1"/>
    <property type="molecule type" value="Genomic_DNA"/>
</dbReference>
<protein>
    <submittedName>
        <fullName evidence="6">Putative pyridine nucleotide-disulfide oxidoreductase</fullName>
    </submittedName>
</protein>
<dbReference type="Pfam" id="PF07992">
    <property type="entry name" value="Pyr_redox_2"/>
    <property type="match status" value="1"/>
</dbReference>
<proteinExistence type="predicted"/>
<keyword evidence="7" id="KW-1185">Reference proteome</keyword>
<accession>X5DQA6</accession>
<dbReference type="SUPFAM" id="SSF51905">
    <property type="entry name" value="FAD/NAD(P)-binding domain"/>
    <property type="match status" value="1"/>
</dbReference>
<evidence type="ECO:0000256" key="2">
    <source>
        <dbReference type="ARBA" id="ARBA00023002"/>
    </source>
</evidence>
<evidence type="ECO:0000313" key="6">
    <source>
        <dbReference type="EMBL" id="AHW62832.1"/>
    </source>
</evidence>
<dbReference type="KEGG" id="cgy:CGLY_01920"/>
<comment type="catalytic activity">
    <reaction evidence="3">
        <text>[thioredoxin]-dithiol + NADP(+) = [thioredoxin]-disulfide + NADPH + H(+)</text>
        <dbReference type="Rhea" id="RHEA:20345"/>
        <dbReference type="Rhea" id="RHEA-COMP:10698"/>
        <dbReference type="Rhea" id="RHEA-COMP:10700"/>
        <dbReference type="ChEBI" id="CHEBI:15378"/>
        <dbReference type="ChEBI" id="CHEBI:29950"/>
        <dbReference type="ChEBI" id="CHEBI:50058"/>
        <dbReference type="ChEBI" id="CHEBI:57783"/>
        <dbReference type="ChEBI" id="CHEBI:58349"/>
        <dbReference type="EC" id="1.8.1.9"/>
    </reaction>
</comment>
<dbReference type="InterPro" id="IPR029063">
    <property type="entry name" value="SAM-dependent_MTases_sf"/>
</dbReference>
<dbReference type="GO" id="GO:0004791">
    <property type="term" value="F:thioredoxin-disulfide reductase (NADPH) activity"/>
    <property type="evidence" value="ECO:0007669"/>
    <property type="project" value="UniProtKB-EC"/>
</dbReference>
<feature type="domain" description="Methyltransferase" evidence="5">
    <location>
        <begin position="394"/>
        <end position="489"/>
    </location>
</feature>